<evidence type="ECO:0000313" key="10">
    <source>
        <dbReference type="Proteomes" id="UP000490535"/>
    </source>
</evidence>
<evidence type="ECO:0000256" key="6">
    <source>
        <dbReference type="ARBA" id="ARBA00023136"/>
    </source>
</evidence>
<keyword evidence="5 7" id="KW-1133">Transmembrane helix</keyword>
<feature type="transmembrane region" description="Helical" evidence="7">
    <location>
        <begin position="292"/>
        <end position="311"/>
    </location>
</feature>
<sequence length="445" mass="48839">MEQVSGNTSTPLASDSAPPNIKKVVGASMAGTVAEWYEFYIYGIASTLVFGHLFFPNAGTTLDGIIAAFATYAIGFIARPLGGLVFGHFGDKYGRKKLLQLSLFLVGASTFLMGCLPGYNSIGYMAPVLLIVLRFVQGFAVGGEWGGAILLVGEHSPNHQRGFWASFPQSAVSAGNILASLVILALSMILSNEDFLSWGWRVAFWLSTIIIFIGYWIRRSVEDAPIFQEALKQAEEKQDNSSNFKELVTTYPKRLASGLLLRLGENTSYYMIVVFTITFLTLKVGIEYKTVLMILLAANVFHFFTMLFSGYLSDKIGRKPTMMAGNIGLIIWVFFYFSAISTGNYGTIFVMMCIGLLFQAMAYAPESATLAELFPTKMRYLGVSFSYQFASILAGSMAPIICAYLFKTYDATLPIEIYIAIVSFISVLAVATLKESKGIDLKDVK</sequence>
<dbReference type="PROSITE" id="PS00217">
    <property type="entry name" value="SUGAR_TRANSPORT_2"/>
    <property type="match status" value="1"/>
</dbReference>
<proteinExistence type="predicted"/>
<dbReference type="PANTHER" id="PTHR43045:SF1">
    <property type="entry name" value="SHIKIMATE TRANSPORTER"/>
    <property type="match status" value="1"/>
</dbReference>
<evidence type="ECO:0000256" key="1">
    <source>
        <dbReference type="ARBA" id="ARBA00004651"/>
    </source>
</evidence>
<dbReference type="GO" id="GO:0005886">
    <property type="term" value="C:plasma membrane"/>
    <property type="evidence" value="ECO:0007669"/>
    <property type="project" value="UniProtKB-SubCell"/>
</dbReference>
<feature type="transmembrane region" description="Helical" evidence="7">
    <location>
        <begin position="269"/>
        <end position="286"/>
    </location>
</feature>
<dbReference type="Pfam" id="PF00083">
    <property type="entry name" value="Sugar_tr"/>
    <property type="match status" value="1"/>
</dbReference>
<comment type="subcellular location">
    <subcellularLocation>
        <location evidence="1">Cell membrane</location>
        <topology evidence="1">Multi-pass membrane protein</topology>
    </subcellularLocation>
</comment>
<feature type="transmembrane region" description="Helical" evidence="7">
    <location>
        <begin position="131"/>
        <end position="153"/>
    </location>
</feature>
<dbReference type="InterPro" id="IPR020846">
    <property type="entry name" value="MFS_dom"/>
</dbReference>
<evidence type="ECO:0000256" key="2">
    <source>
        <dbReference type="ARBA" id="ARBA00022448"/>
    </source>
</evidence>
<gene>
    <name evidence="9" type="primary">proP_3</name>
    <name evidence="9" type="ORF">GAK29_03825</name>
</gene>
<dbReference type="CDD" id="cd17369">
    <property type="entry name" value="MFS_ShiA_like"/>
    <property type="match status" value="1"/>
</dbReference>
<evidence type="ECO:0000256" key="7">
    <source>
        <dbReference type="SAM" id="Phobius"/>
    </source>
</evidence>
<feature type="transmembrane region" description="Helical" evidence="7">
    <location>
        <begin position="174"/>
        <end position="192"/>
    </location>
</feature>
<feature type="transmembrane region" description="Helical" evidence="7">
    <location>
        <begin position="345"/>
        <end position="364"/>
    </location>
</feature>
<dbReference type="InterPro" id="IPR036259">
    <property type="entry name" value="MFS_trans_sf"/>
</dbReference>
<evidence type="ECO:0000256" key="5">
    <source>
        <dbReference type="ARBA" id="ARBA00022989"/>
    </source>
</evidence>
<feature type="transmembrane region" description="Helical" evidence="7">
    <location>
        <begin position="98"/>
        <end position="119"/>
    </location>
</feature>
<feature type="transmembrane region" description="Helical" evidence="7">
    <location>
        <begin position="198"/>
        <end position="217"/>
    </location>
</feature>
<dbReference type="InterPro" id="IPR005828">
    <property type="entry name" value="MFS_sugar_transport-like"/>
</dbReference>
<dbReference type="SUPFAM" id="SSF103473">
    <property type="entry name" value="MFS general substrate transporter"/>
    <property type="match status" value="1"/>
</dbReference>
<keyword evidence="6 7" id="KW-0472">Membrane</keyword>
<reference evidence="10" key="1">
    <citation type="journal article" date="2020" name="MBio">
        <title>Horizontal gene transfer to a defensive symbiont with a reduced genome amongst a multipartite beetle microbiome.</title>
        <authorList>
            <person name="Waterworth S.C."/>
            <person name="Florez L.V."/>
            <person name="Rees E.R."/>
            <person name="Hertweck C."/>
            <person name="Kaltenpoth M."/>
            <person name="Kwan J.C."/>
        </authorList>
    </citation>
    <scope>NUCLEOTIDE SEQUENCE [LARGE SCALE GENOMIC DNA]</scope>
</reference>
<evidence type="ECO:0000256" key="3">
    <source>
        <dbReference type="ARBA" id="ARBA00022475"/>
    </source>
</evidence>
<keyword evidence="4 7" id="KW-0812">Transmembrane</keyword>
<keyword evidence="3" id="KW-1003">Cell membrane</keyword>
<accession>A0A833TV59</accession>
<name>A0A833TV59_ACIBZ</name>
<dbReference type="Proteomes" id="UP000490535">
    <property type="component" value="Unassembled WGS sequence"/>
</dbReference>
<feature type="transmembrane region" description="Helical" evidence="7">
    <location>
        <begin position="323"/>
        <end position="339"/>
    </location>
</feature>
<evidence type="ECO:0000256" key="4">
    <source>
        <dbReference type="ARBA" id="ARBA00022692"/>
    </source>
</evidence>
<keyword evidence="2" id="KW-0813">Transport</keyword>
<feature type="domain" description="Major facilitator superfamily (MFS) profile" evidence="8">
    <location>
        <begin position="24"/>
        <end position="438"/>
    </location>
</feature>
<dbReference type="FunFam" id="1.20.1250.20:FF:000001">
    <property type="entry name" value="Dicarboxylate MFS transporter"/>
    <property type="match status" value="1"/>
</dbReference>
<comment type="caution">
    <text evidence="9">The sequence shown here is derived from an EMBL/GenBank/DDBJ whole genome shotgun (WGS) entry which is preliminary data.</text>
</comment>
<organism evidence="9 10">
    <name type="scientific">Acinetobacter bereziniae</name>
    <name type="common">Acinetobacter genomosp. 10</name>
    <dbReference type="NCBI Taxonomy" id="106648"/>
    <lineage>
        <taxon>Bacteria</taxon>
        <taxon>Pseudomonadati</taxon>
        <taxon>Pseudomonadota</taxon>
        <taxon>Gammaproteobacteria</taxon>
        <taxon>Moraxellales</taxon>
        <taxon>Moraxellaceae</taxon>
        <taxon>Acinetobacter</taxon>
    </lineage>
</organism>
<dbReference type="Gene3D" id="1.20.1250.20">
    <property type="entry name" value="MFS general substrate transporter like domains"/>
    <property type="match status" value="1"/>
</dbReference>
<dbReference type="EMBL" id="WNDP01000136">
    <property type="protein sequence ID" value="KAF1019739.1"/>
    <property type="molecule type" value="Genomic_DNA"/>
</dbReference>
<protein>
    <submittedName>
        <fullName evidence="9">Proline/betaine transporter</fullName>
    </submittedName>
</protein>
<dbReference type="GO" id="GO:0022857">
    <property type="term" value="F:transmembrane transporter activity"/>
    <property type="evidence" value="ECO:0007669"/>
    <property type="project" value="InterPro"/>
</dbReference>
<feature type="transmembrane region" description="Helical" evidence="7">
    <location>
        <begin position="412"/>
        <end position="433"/>
    </location>
</feature>
<dbReference type="PROSITE" id="PS50850">
    <property type="entry name" value="MFS"/>
    <property type="match status" value="1"/>
</dbReference>
<dbReference type="PROSITE" id="PS00216">
    <property type="entry name" value="SUGAR_TRANSPORT_1"/>
    <property type="match status" value="1"/>
</dbReference>
<dbReference type="PANTHER" id="PTHR43045">
    <property type="entry name" value="SHIKIMATE TRANSPORTER"/>
    <property type="match status" value="1"/>
</dbReference>
<evidence type="ECO:0000259" key="8">
    <source>
        <dbReference type="PROSITE" id="PS50850"/>
    </source>
</evidence>
<dbReference type="InterPro" id="IPR005829">
    <property type="entry name" value="Sugar_transporter_CS"/>
</dbReference>
<feature type="transmembrane region" description="Helical" evidence="7">
    <location>
        <begin position="65"/>
        <end position="86"/>
    </location>
</feature>
<evidence type="ECO:0000313" key="9">
    <source>
        <dbReference type="EMBL" id="KAF1019739.1"/>
    </source>
</evidence>
<feature type="transmembrane region" description="Helical" evidence="7">
    <location>
        <begin position="39"/>
        <end position="59"/>
    </location>
</feature>
<dbReference type="AlphaFoldDB" id="A0A833TV59"/>
<feature type="transmembrane region" description="Helical" evidence="7">
    <location>
        <begin position="385"/>
        <end position="406"/>
    </location>
</feature>